<feature type="domain" description="PPIase cyclophilin-type" evidence="6">
    <location>
        <begin position="6"/>
        <end position="158"/>
    </location>
</feature>
<dbReference type="InterPro" id="IPR029000">
    <property type="entry name" value="Cyclophilin-like_dom_sf"/>
</dbReference>
<keyword evidence="2 5" id="KW-0697">Rotamase</keyword>
<dbReference type="AlphaFoldDB" id="A0A4S2N2L4"/>
<gene>
    <name evidence="7" type="ORF">EX30DRAFT_339549</name>
</gene>
<evidence type="ECO:0000256" key="4">
    <source>
        <dbReference type="ARBA" id="ARBA00038286"/>
    </source>
</evidence>
<dbReference type="Pfam" id="PF00160">
    <property type="entry name" value="Pro_isomerase"/>
    <property type="match status" value="1"/>
</dbReference>
<evidence type="ECO:0000256" key="3">
    <source>
        <dbReference type="ARBA" id="ARBA00023235"/>
    </source>
</evidence>
<evidence type="ECO:0000256" key="2">
    <source>
        <dbReference type="ARBA" id="ARBA00023110"/>
    </source>
</evidence>
<accession>A0A4S2N2L4</accession>
<organism evidence="7 8">
    <name type="scientific">Ascodesmis nigricans</name>
    <dbReference type="NCBI Taxonomy" id="341454"/>
    <lineage>
        <taxon>Eukaryota</taxon>
        <taxon>Fungi</taxon>
        <taxon>Dikarya</taxon>
        <taxon>Ascomycota</taxon>
        <taxon>Pezizomycotina</taxon>
        <taxon>Pezizomycetes</taxon>
        <taxon>Pezizales</taxon>
        <taxon>Ascodesmidaceae</taxon>
        <taxon>Ascodesmis</taxon>
    </lineage>
</organism>
<dbReference type="Gene3D" id="2.40.100.10">
    <property type="entry name" value="Cyclophilin-like"/>
    <property type="match status" value="1"/>
</dbReference>
<dbReference type="PROSITE" id="PS50072">
    <property type="entry name" value="CSA_PPIASE_2"/>
    <property type="match status" value="1"/>
</dbReference>
<protein>
    <recommendedName>
        <fullName evidence="5">Peptidyl-prolyl cis-trans isomerase</fullName>
        <shortName evidence="5">PPIase</shortName>
        <ecNumber evidence="5">5.2.1.8</ecNumber>
    </recommendedName>
</protein>
<dbReference type="SUPFAM" id="SSF50891">
    <property type="entry name" value="Cyclophilin-like"/>
    <property type="match status" value="1"/>
</dbReference>
<dbReference type="InterPro" id="IPR024936">
    <property type="entry name" value="Cyclophilin-type_PPIase"/>
</dbReference>
<keyword evidence="8" id="KW-1185">Reference proteome</keyword>
<dbReference type="InParanoid" id="A0A4S2N2L4"/>
<dbReference type="OrthoDB" id="271386at2759"/>
<evidence type="ECO:0000256" key="5">
    <source>
        <dbReference type="RuleBase" id="RU363019"/>
    </source>
</evidence>
<dbReference type="PANTHER" id="PTHR45625:SF2">
    <property type="entry name" value="PEPTIDYL-PROLYL CIS-TRANS ISOMERASE-LIKE 3"/>
    <property type="match status" value="1"/>
</dbReference>
<sequence length="170" mass="19084">MSVTLHTTLGSIKLDLFCTQCPQTCTNFLALAASSYYDNVPIHRSIPGFLFQSGDGVLRTGKHPGRSYLGENQFIPDEIHPALRHDKRGVLAMANRKEGENLSQFYVTYGEQKHLDGKNTVFGRVVDGWDVLEKMEKMDVDKKGRFKGKKVFIERITIHANPIADAEEGD</sequence>
<keyword evidence="3 5" id="KW-0413">Isomerase</keyword>
<dbReference type="GO" id="GO:0071013">
    <property type="term" value="C:catalytic step 2 spliceosome"/>
    <property type="evidence" value="ECO:0007669"/>
    <property type="project" value="TreeGrafter"/>
</dbReference>
<dbReference type="PIRSF" id="PIRSF001467">
    <property type="entry name" value="Peptidylpro_ismrse"/>
    <property type="match status" value="1"/>
</dbReference>
<dbReference type="InterPro" id="IPR044666">
    <property type="entry name" value="Cyclophilin_A-like"/>
</dbReference>
<dbReference type="GO" id="GO:0003755">
    <property type="term" value="F:peptidyl-prolyl cis-trans isomerase activity"/>
    <property type="evidence" value="ECO:0007669"/>
    <property type="project" value="UniProtKB-UniRule"/>
</dbReference>
<evidence type="ECO:0000259" key="6">
    <source>
        <dbReference type="PROSITE" id="PS50072"/>
    </source>
</evidence>
<reference evidence="7 8" key="1">
    <citation type="submission" date="2019-04" db="EMBL/GenBank/DDBJ databases">
        <title>Comparative genomics and transcriptomics to analyze fruiting body development in filamentous ascomycetes.</title>
        <authorList>
            <consortium name="DOE Joint Genome Institute"/>
            <person name="Lutkenhaus R."/>
            <person name="Traeger S."/>
            <person name="Breuer J."/>
            <person name="Kuo A."/>
            <person name="Lipzen A."/>
            <person name="Pangilinan J."/>
            <person name="Dilworth D."/>
            <person name="Sandor L."/>
            <person name="Poggeler S."/>
            <person name="Barry K."/>
            <person name="Grigoriev I.V."/>
            <person name="Nowrousian M."/>
        </authorList>
    </citation>
    <scope>NUCLEOTIDE SEQUENCE [LARGE SCALE GENOMIC DNA]</scope>
    <source>
        <strain evidence="7 8">CBS 389.68</strain>
    </source>
</reference>
<dbReference type="PANTHER" id="PTHR45625">
    <property type="entry name" value="PEPTIDYL-PROLYL CIS-TRANS ISOMERASE-RELATED"/>
    <property type="match status" value="1"/>
</dbReference>
<proteinExistence type="inferred from homology"/>
<dbReference type="EC" id="5.2.1.8" evidence="5"/>
<dbReference type="EMBL" id="ML220114">
    <property type="protein sequence ID" value="TGZ83361.1"/>
    <property type="molecule type" value="Genomic_DNA"/>
</dbReference>
<evidence type="ECO:0000313" key="7">
    <source>
        <dbReference type="EMBL" id="TGZ83361.1"/>
    </source>
</evidence>
<dbReference type="InterPro" id="IPR002130">
    <property type="entry name" value="Cyclophilin-type_PPIase_dom"/>
</dbReference>
<dbReference type="Proteomes" id="UP000298138">
    <property type="component" value="Unassembled WGS sequence"/>
</dbReference>
<comment type="catalytic activity">
    <reaction evidence="1 5">
        <text>[protein]-peptidylproline (omega=180) = [protein]-peptidylproline (omega=0)</text>
        <dbReference type="Rhea" id="RHEA:16237"/>
        <dbReference type="Rhea" id="RHEA-COMP:10747"/>
        <dbReference type="Rhea" id="RHEA-COMP:10748"/>
        <dbReference type="ChEBI" id="CHEBI:83833"/>
        <dbReference type="ChEBI" id="CHEBI:83834"/>
        <dbReference type="EC" id="5.2.1.8"/>
    </reaction>
</comment>
<comment type="similarity">
    <text evidence="4">Belongs to the cyclophilin-type PPIase family. PPIL3 subfamily.</text>
</comment>
<name>A0A4S2N2L4_9PEZI</name>
<dbReference type="STRING" id="341454.A0A4S2N2L4"/>
<comment type="function">
    <text evidence="5">PPIases accelerate the folding of proteins. It catalyzes the cis-trans isomerization of proline imidic peptide bonds in oligopeptides.</text>
</comment>
<evidence type="ECO:0000256" key="1">
    <source>
        <dbReference type="ARBA" id="ARBA00000971"/>
    </source>
</evidence>
<dbReference type="PRINTS" id="PR00153">
    <property type="entry name" value="CSAPPISMRASE"/>
</dbReference>
<evidence type="ECO:0000313" key="8">
    <source>
        <dbReference type="Proteomes" id="UP000298138"/>
    </source>
</evidence>